<dbReference type="OrthoDB" id="9768004at2"/>
<reference evidence="2 3" key="1">
    <citation type="submission" date="2019-08" db="EMBL/GenBank/DDBJ databases">
        <title>Genome sequencing of Paenibacillus faecis DSM 23593(T).</title>
        <authorList>
            <person name="Kook J.-K."/>
            <person name="Park S.-N."/>
            <person name="Lim Y.K."/>
        </authorList>
    </citation>
    <scope>NUCLEOTIDE SEQUENCE [LARGE SCALE GENOMIC DNA]</scope>
    <source>
        <strain evidence="2 3">DSM 23593</strain>
    </source>
</reference>
<dbReference type="SUPFAM" id="SSF56436">
    <property type="entry name" value="C-type lectin-like"/>
    <property type="match status" value="1"/>
</dbReference>
<dbReference type="PANTHER" id="PTHR23150:SF19">
    <property type="entry name" value="FORMYLGLYCINE-GENERATING ENZYME"/>
    <property type="match status" value="1"/>
</dbReference>
<dbReference type="Gene3D" id="3.90.1580.10">
    <property type="entry name" value="paralog of FGE (formylglycine-generating enzyme)"/>
    <property type="match status" value="1"/>
</dbReference>
<evidence type="ECO:0000313" key="2">
    <source>
        <dbReference type="EMBL" id="TYA11728.1"/>
    </source>
</evidence>
<dbReference type="InterPro" id="IPR042095">
    <property type="entry name" value="SUMF_sf"/>
</dbReference>
<dbReference type="InterPro" id="IPR051043">
    <property type="entry name" value="Sulfatase_Mod_Factor_Kinase"/>
</dbReference>
<dbReference type="Pfam" id="PF03781">
    <property type="entry name" value="FGE-sulfatase"/>
    <property type="match status" value="1"/>
</dbReference>
<dbReference type="RefSeq" id="WP_148455846.1">
    <property type="nucleotide sequence ID" value="NZ_VSDO01000004.1"/>
</dbReference>
<dbReference type="EMBL" id="VSDO01000004">
    <property type="protein sequence ID" value="TYA11728.1"/>
    <property type="molecule type" value="Genomic_DNA"/>
</dbReference>
<dbReference type="InterPro" id="IPR005532">
    <property type="entry name" value="SUMF_dom"/>
</dbReference>
<dbReference type="GO" id="GO:0120147">
    <property type="term" value="F:formylglycine-generating oxidase activity"/>
    <property type="evidence" value="ECO:0007669"/>
    <property type="project" value="TreeGrafter"/>
</dbReference>
<sequence length="218" mass="24836">MALIPKGEVQLRDDRIQRRWNVEVESFLLASYPVTQALYRAVVGGPPVDAASSQKPMVNISWHEAVSFCNMMSRAAGLSECYSFGEDGETVDCDWTAEGYRLPTEAEWQYACKAGTTGYQYDELDRIAWYSENSQGAPHEVGQKDPNPWGLYDMLGNVWEWCWDIYDKEVYGTYRIFRGGSWAEEARGCGATCRRRSHPTFKIDDLGFRLARPAVKRC</sequence>
<name>A0A5D0CPP9_9BACL</name>
<keyword evidence="3" id="KW-1185">Reference proteome</keyword>
<dbReference type="Proteomes" id="UP000325218">
    <property type="component" value="Unassembled WGS sequence"/>
</dbReference>
<dbReference type="InterPro" id="IPR016187">
    <property type="entry name" value="CTDL_fold"/>
</dbReference>
<feature type="domain" description="Sulfatase-modifying factor enzyme-like" evidence="1">
    <location>
        <begin position="7"/>
        <end position="212"/>
    </location>
</feature>
<proteinExistence type="predicted"/>
<accession>A0A5D0CPP9</accession>
<comment type="caution">
    <text evidence="2">The sequence shown here is derived from an EMBL/GenBank/DDBJ whole genome shotgun (WGS) entry which is preliminary data.</text>
</comment>
<evidence type="ECO:0000313" key="3">
    <source>
        <dbReference type="Proteomes" id="UP000325218"/>
    </source>
</evidence>
<organism evidence="2 3">
    <name type="scientific">Paenibacillus faecis</name>
    <dbReference type="NCBI Taxonomy" id="862114"/>
    <lineage>
        <taxon>Bacteria</taxon>
        <taxon>Bacillati</taxon>
        <taxon>Bacillota</taxon>
        <taxon>Bacilli</taxon>
        <taxon>Bacillales</taxon>
        <taxon>Paenibacillaceae</taxon>
        <taxon>Paenibacillus</taxon>
    </lineage>
</organism>
<evidence type="ECO:0000259" key="1">
    <source>
        <dbReference type="Pfam" id="PF03781"/>
    </source>
</evidence>
<dbReference type="PANTHER" id="PTHR23150">
    <property type="entry name" value="SULFATASE MODIFYING FACTOR 1, 2"/>
    <property type="match status" value="1"/>
</dbReference>
<gene>
    <name evidence="2" type="ORF">FRY98_18430</name>
</gene>
<protein>
    <submittedName>
        <fullName evidence="2">Formylglycine-generating enzyme family protein</fullName>
    </submittedName>
</protein>
<dbReference type="AlphaFoldDB" id="A0A5D0CPP9"/>